<organism evidence="1 2">
    <name type="scientific">Thelephora ganbajun</name>
    <name type="common">Ganba fungus</name>
    <dbReference type="NCBI Taxonomy" id="370292"/>
    <lineage>
        <taxon>Eukaryota</taxon>
        <taxon>Fungi</taxon>
        <taxon>Dikarya</taxon>
        <taxon>Basidiomycota</taxon>
        <taxon>Agaricomycotina</taxon>
        <taxon>Agaricomycetes</taxon>
        <taxon>Thelephorales</taxon>
        <taxon>Thelephoraceae</taxon>
        <taxon>Thelephora</taxon>
    </lineage>
</organism>
<dbReference type="EMBL" id="MU118033">
    <property type="protein sequence ID" value="KAF9647437.1"/>
    <property type="molecule type" value="Genomic_DNA"/>
</dbReference>
<sequence>MQRVAAGKPTGGSGFNKNANKNANPGSGPRKNYEKPRTQAKPPQPKKDLAQKSRPKQVDATRTETLRAVKPDVSGGSTTYSILGSSPAPQTIVHVELESTDFASLFGASPSLSASPSTASLKTTPTDAASRRVQLILEYQGGDYSKLVPNSLVTSQGSPLVYAESTMARRRELGPNRRNDALGIVRGMIDKSQGSQPTA</sequence>
<gene>
    <name evidence="1" type="ORF">BDM02DRAFT_2676955</name>
</gene>
<keyword evidence="2" id="KW-1185">Reference proteome</keyword>
<comment type="caution">
    <text evidence="1">The sequence shown here is derived from an EMBL/GenBank/DDBJ whole genome shotgun (WGS) entry which is preliminary data.</text>
</comment>
<name>A0ACB6ZD33_THEGA</name>
<reference evidence="1" key="1">
    <citation type="submission" date="2019-10" db="EMBL/GenBank/DDBJ databases">
        <authorList>
            <consortium name="DOE Joint Genome Institute"/>
            <person name="Kuo A."/>
            <person name="Miyauchi S."/>
            <person name="Kiss E."/>
            <person name="Drula E."/>
            <person name="Kohler A."/>
            <person name="Sanchez-Garcia M."/>
            <person name="Andreopoulos B."/>
            <person name="Barry K.W."/>
            <person name="Bonito G."/>
            <person name="Buee M."/>
            <person name="Carver A."/>
            <person name="Chen C."/>
            <person name="Cichocki N."/>
            <person name="Clum A."/>
            <person name="Culley D."/>
            <person name="Crous P.W."/>
            <person name="Fauchery L."/>
            <person name="Girlanda M."/>
            <person name="Hayes R."/>
            <person name="Keri Z."/>
            <person name="Labutti K."/>
            <person name="Lipzen A."/>
            <person name="Lombard V."/>
            <person name="Magnuson J."/>
            <person name="Maillard F."/>
            <person name="Morin E."/>
            <person name="Murat C."/>
            <person name="Nolan M."/>
            <person name="Ohm R."/>
            <person name="Pangilinan J."/>
            <person name="Pereira M."/>
            <person name="Perotto S."/>
            <person name="Peter M."/>
            <person name="Riley R."/>
            <person name="Sitrit Y."/>
            <person name="Stielow B."/>
            <person name="Szollosi G."/>
            <person name="Zifcakova L."/>
            <person name="Stursova M."/>
            <person name="Spatafora J.W."/>
            <person name="Tedersoo L."/>
            <person name="Vaario L.-M."/>
            <person name="Yamada A."/>
            <person name="Yan M."/>
            <person name="Wang P."/>
            <person name="Xu J."/>
            <person name="Bruns T."/>
            <person name="Baldrian P."/>
            <person name="Vilgalys R."/>
            <person name="Henrissat B."/>
            <person name="Grigoriev I.V."/>
            <person name="Hibbett D."/>
            <person name="Nagy L.G."/>
            <person name="Martin F.M."/>
        </authorList>
    </citation>
    <scope>NUCLEOTIDE SEQUENCE</scope>
    <source>
        <strain evidence="1">P2</strain>
    </source>
</reference>
<accession>A0ACB6ZD33</accession>
<proteinExistence type="predicted"/>
<evidence type="ECO:0000313" key="1">
    <source>
        <dbReference type="EMBL" id="KAF9647437.1"/>
    </source>
</evidence>
<dbReference type="Proteomes" id="UP000886501">
    <property type="component" value="Unassembled WGS sequence"/>
</dbReference>
<evidence type="ECO:0000313" key="2">
    <source>
        <dbReference type="Proteomes" id="UP000886501"/>
    </source>
</evidence>
<protein>
    <submittedName>
        <fullName evidence="1">Uncharacterized protein</fullName>
    </submittedName>
</protein>
<reference evidence="1" key="2">
    <citation type="journal article" date="2020" name="Nat. Commun.">
        <title>Large-scale genome sequencing of mycorrhizal fungi provides insights into the early evolution of symbiotic traits.</title>
        <authorList>
            <person name="Miyauchi S."/>
            <person name="Kiss E."/>
            <person name="Kuo A."/>
            <person name="Drula E."/>
            <person name="Kohler A."/>
            <person name="Sanchez-Garcia M."/>
            <person name="Morin E."/>
            <person name="Andreopoulos B."/>
            <person name="Barry K.W."/>
            <person name="Bonito G."/>
            <person name="Buee M."/>
            <person name="Carver A."/>
            <person name="Chen C."/>
            <person name="Cichocki N."/>
            <person name="Clum A."/>
            <person name="Culley D."/>
            <person name="Crous P.W."/>
            <person name="Fauchery L."/>
            <person name="Girlanda M."/>
            <person name="Hayes R.D."/>
            <person name="Keri Z."/>
            <person name="LaButti K."/>
            <person name="Lipzen A."/>
            <person name="Lombard V."/>
            <person name="Magnuson J."/>
            <person name="Maillard F."/>
            <person name="Murat C."/>
            <person name="Nolan M."/>
            <person name="Ohm R.A."/>
            <person name="Pangilinan J."/>
            <person name="Pereira M.F."/>
            <person name="Perotto S."/>
            <person name="Peter M."/>
            <person name="Pfister S."/>
            <person name="Riley R."/>
            <person name="Sitrit Y."/>
            <person name="Stielow J.B."/>
            <person name="Szollosi G."/>
            <person name="Zifcakova L."/>
            <person name="Stursova M."/>
            <person name="Spatafora J.W."/>
            <person name="Tedersoo L."/>
            <person name="Vaario L.M."/>
            <person name="Yamada A."/>
            <person name="Yan M."/>
            <person name="Wang P."/>
            <person name="Xu J."/>
            <person name="Bruns T."/>
            <person name="Baldrian P."/>
            <person name="Vilgalys R."/>
            <person name="Dunand C."/>
            <person name="Henrissat B."/>
            <person name="Grigoriev I.V."/>
            <person name="Hibbett D."/>
            <person name="Nagy L.G."/>
            <person name="Martin F.M."/>
        </authorList>
    </citation>
    <scope>NUCLEOTIDE SEQUENCE</scope>
    <source>
        <strain evidence="1">P2</strain>
    </source>
</reference>